<dbReference type="InterPro" id="IPR013033">
    <property type="entry name" value="MinC"/>
</dbReference>
<evidence type="ECO:0000259" key="7">
    <source>
        <dbReference type="Pfam" id="PF03775"/>
    </source>
</evidence>
<comment type="function">
    <text evidence="5">Cell division inhibitor that blocks the formation of polar Z ring septums. Rapidly oscillates between the poles of the cell to destabilize FtsZ filaments that have formed before they mature into polar Z rings. Prevents FtsZ polymerization.</text>
</comment>
<gene>
    <name evidence="5" type="primary">minC</name>
    <name evidence="8" type="ORF">BI308_21875</name>
</gene>
<dbReference type="InterPro" id="IPR016098">
    <property type="entry name" value="CAP/MinC_C"/>
</dbReference>
<sequence>MPESSVSPASLTFAVSLDAAPSEGTPDQPVDAVASEPPALLQETPQQEVQPLEGVAEGSQGAEFDPESSPEQRSLKDIPVKLKSQDTHFKLILPPEGELSCTWTELFQQIQVLLKGSDRLRESNVPVHLIAEDRLLDMRQLQAIADILKQSQLQLEQVETQRRQTAVAAATCGYSVQQVTRTDPLKSAPSQPLQLQEEPLYLQTTLRSGVEIRHKGTVIIQGDVNPGASIVADGDILIWGRLRGVAHAGAIGNPECVIMALDMEPTQVRIAGQVARAPQHSLPKPYPEVAYATPEGIRIAGAMDFQKVRQALADEQPEL</sequence>
<evidence type="ECO:0000313" key="9">
    <source>
        <dbReference type="Proteomes" id="UP000183940"/>
    </source>
</evidence>
<evidence type="ECO:0000256" key="2">
    <source>
        <dbReference type="ARBA" id="ARBA00023210"/>
    </source>
</evidence>
<dbReference type="Gene3D" id="2.160.20.70">
    <property type="match status" value="1"/>
</dbReference>
<keyword evidence="2 5" id="KW-0717">Septation</keyword>
<feature type="domain" description="Septum formation inhibitor MinC C-terminal" evidence="7">
    <location>
        <begin position="202"/>
        <end position="293"/>
    </location>
</feature>
<reference evidence="8" key="1">
    <citation type="submission" date="2016-10" db="EMBL/GenBank/DDBJ databases">
        <title>CRISPR-Cas defence system in Roseofilum reptotaenium: evidence of a bacteriophage-cyanobacterium arms race in the coral black band disease.</title>
        <authorList>
            <person name="Buerger P."/>
            <person name="Wood-Charlson E.M."/>
            <person name="Weynberg K.D."/>
            <person name="Willis B."/>
            <person name="Van Oppen M.J."/>
        </authorList>
    </citation>
    <scope>NUCLEOTIDE SEQUENCE [LARGE SCALE GENOMIC DNA]</scope>
    <source>
        <strain evidence="8">AO1-A</strain>
    </source>
</reference>
<proteinExistence type="inferred from homology"/>
<evidence type="ECO:0000313" key="8">
    <source>
        <dbReference type="EMBL" id="OJJ19010.1"/>
    </source>
</evidence>
<organism evidence="8 9">
    <name type="scientific">Roseofilum reptotaenium AO1-A</name>
    <dbReference type="NCBI Taxonomy" id="1925591"/>
    <lineage>
        <taxon>Bacteria</taxon>
        <taxon>Bacillati</taxon>
        <taxon>Cyanobacteriota</taxon>
        <taxon>Cyanophyceae</taxon>
        <taxon>Desertifilales</taxon>
        <taxon>Desertifilaceae</taxon>
        <taxon>Roseofilum</taxon>
    </lineage>
</organism>
<evidence type="ECO:0000256" key="5">
    <source>
        <dbReference type="HAMAP-Rule" id="MF_00267"/>
    </source>
</evidence>
<dbReference type="STRING" id="1925591.BI308_21875"/>
<evidence type="ECO:0000256" key="6">
    <source>
        <dbReference type="SAM" id="MobiDB-lite"/>
    </source>
</evidence>
<comment type="similarity">
    <text evidence="5">Belongs to the MinC family.</text>
</comment>
<dbReference type="PANTHER" id="PTHR34108">
    <property type="entry name" value="SEPTUM SITE-DETERMINING PROTEIN MINC"/>
    <property type="match status" value="1"/>
</dbReference>
<dbReference type="AlphaFoldDB" id="A0A1L9QLB0"/>
<dbReference type="GO" id="GO:1901891">
    <property type="term" value="P:regulation of cell septum assembly"/>
    <property type="evidence" value="ECO:0007669"/>
    <property type="project" value="InterPro"/>
</dbReference>
<dbReference type="NCBIfam" id="NF001778">
    <property type="entry name" value="PRK00513.2-4"/>
    <property type="match status" value="1"/>
</dbReference>
<dbReference type="EMBL" id="MLAW01000053">
    <property type="protein sequence ID" value="OJJ19010.1"/>
    <property type="molecule type" value="Genomic_DNA"/>
</dbReference>
<keyword evidence="9" id="KW-1185">Reference proteome</keyword>
<evidence type="ECO:0000256" key="1">
    <source>
        <dbReference type="ARBA" id="ARBA00022618"/>
    </source>
</evidence>
<dbReference type="InterPro" id="IPR005526">
    <property type="entry name" value="Septum_form_inhib_MinC_C"/>
</dbReference>
<evidence type="ECO:0000256" key="3">
    <source>
        <dbReference type="ARBA" id="ARBA00023306"/>
    </source>
</evidence>
<evidence type="ECO:0000256" key="4">
    <source>
        <dbReference type="ARBA" id="ARBA00046874"/>
    </source>
</evidence>
<dbReference type="Pfam" id="PF03775">
    <property type="entry name" value="MinC_C"/>
    <property type="match status" value="1"/>
</dbReference>
<feature type="region of interest" description="Disordered" evidence="6">
    <location>
        <begin position="17"/>
        <end position="74"/>
    </location>
</feature>
<dbReference type="SUPFAM" id="SSF63848">
    <property type="entry name" value="Cell-division inhibitor MinC, C-terminal domain"/>
    <property type="match status" value="1"/>
</dbReference>
<keyword evidence="1 5" id="KW-0132">Cell division</keyword>
<keyword evidence="3 5" id="KW-0131">Cell cycle</keyword>
<dbReference type="GO" id="GO:0000917">
    <property type="term" value="P:division septum assembly"/>
    <property type="evidence" value="ECO:0007669"/>
    <property type="project" value="UniProtKB-KW"/>
</dbReference>
<protein>
    <recommendedName>
        <fullName evidence="5">Probable septum site-determining protein MinC</fullName>
    </recommendedName>
</protein>
<dbReference type="HAMAP" id="MF_00267">
    <property type="entry name" value="MinC"/>
    <property type="match status" value="1"/>
</dbReference>
<comment type="caution">
    <text evidence="8">The sequence shown here is derived from an EMBL/GenBank/DDBJ whole genome shotgun (WGS) entry which is preliminary data.</text>
</comment>
<name>A0A1L9QLB0_9CYAN</name>
<dbReference type="Proteomes" id="UP000183940">
    <property type="component" value="Unassembled WGS sequence"/>
</dbReference>
<dbReference type="NCBIfam" id="TIGR01222">
    <property type="entry name" value="minC"/>
    <property type="match status" value="1"/>
</dbReference>
<accession>A0A1L9QLB0</accession>
<dbReference type="GO" id="GO:0000902">
    <property type="term" value="P:cell morphogenesis"/>
    <property type="evidence" value="ECO:0007669"/>
    <property type="project" value="InterPro"/>
</dbReference>
<comment type="subunit">
    <text evidence="4 5">Interacts with MinD and FtsZ.</text>
</comment>
<dbReference type="PANTHER" id="PTHR34108:SF1">
    <property type="entry name" value="SEPTUM SITE-DETERMINING PROTEIN MINC"/>
    <property type="match status" value="1"/>
</dbReference>
<dbReference type="InterPro" id="IPR036145">
    <property type="entry name" value="MinC_C_sf"/>
</dbReference>